<dbReference type="Gene3D" id="2.10.50.10">
    <property type="entry name" value="Tumor Necrosis Factor Receptor, subunit A, domain 2"/>
    <property type="match status" value="1"/>
</dbReference>
<evidence type="ECO:0000256" key="3">
    <source>
        <dbReference type="PROSITE-ProRule" id="PRU00196"/>
    </source>
</evidence>
<feature type="disulfide bond" evidence="3">
    <location>
        <begin position="1180"/>
        <end position="1244"/>
    </location>
</feature>
<accession>A0A9J7MGK2</accession>
<reference evidence="8" key="1">
    <citation type="journal article" date="2020" name="Nat. Ecol. Evol.">
        <title>Deeply conserved synteny resolves early events in vertebrate evolution.</title>
        <authorList>
            <person name="Simakov O."/>
            <person name="Marletaz F."/>
            <person name="Yue J.X."/>
            <person name="O'Connell B."/>
            <person name="Jenkins J."/>
            <person name="Brandt A."/>
            <person name="Calef R."/>
            <person name="Tung C.H."/>
            <person name="Huang T.K."/>
            <person name="Schmutz J."/>
            <person name="Satoh N."/>
            <person name="Yu J.K."/>
            <person name="Putnam N.H."/>
            <person name="Green R.E."/>
            <person name="Rokhsar D.S."/>
        </authorList>
    </citation>
    <scope>NUCLEOTIDE SEQUENCE [LARGE SCALE GENOMIC DNA]</scope>
    <source>
        <strain evidence="8">S238N-H82</strain>
    </source>
</reference>
<keyword evidence="1 5" id="KW-0732">Signal</keyword>
<dbReference type="PANTHER" id="PTHR46549:SF1">
    <property type="entry name" value="MACPF DOMAIN-CONTAINING PROTEIN"/>
    <property type="match status" value="1"/>
</dbReference>
<feature type="compositionally biased region" description="Polar residues" evidence="4">
    <location>
        <begin position="459"/>
        <end position="470"/>
    </location>
</feature>
<feature type="region of interest" description="Disordered" evidence="4">
    <location>
        <begin position="302"/>
        <end position="325"/>
    </location>
</feature>
<evidence type="ECO:0000256" key="4">
    <source>
        <dbReference type="SAM" id="MobiDB-lite"/>
    </source>
</evidence>
<dbReference type="Pfam" id="PF00530">
    <property type="entry name" value="SRCR"/>
    <property type="match status" value="1"/>
</dbReference>
<feature type="chain" id="PRO_5039944302" evidence="5">
    <location>
        <begin position="20"/>
        <end position="1515"/>
    </location>
</feature>
<evidence type="ECO:0000259" key="7">
    <source>
        <dbReference type="PROSITE" id="PS51412"/>
    </source>
</evidence>
<feature type="disulfide bond" evidence="3">
    <location>
        <begin position="1224"/>
        <end position="1234"/>
    </location>
</feature>
<dbReference type="GeneID" id="118409583"/>
<dbReference type="Pfam" id="PF01823">
    <property type="entry name" value="MACPF"/>
    <property type="match status" value="1"/>
</dbReference>
<feature type="signal peptide" evidence="5">
    <location>
        <begin position="1"/>
        <end position="19"/>
    </location>
</feature>
<dbReference type="GO" id="GO:0016020">
    <property type="term" value="C:membrane"/>
    <property type="evidence" value="ECO:0007669"/>
    <property type="project" value="InterPro"/>
</dbReference>
<dbReference type="PANTHER" id="PTHR46549">
    <property type="entry name" value="MACPF DOMAIN-CONTAINING PROTEIN"/>
    <property type="match status" value="1"/>
</dbReference>
<dbReference type="KEGG" id="bfo:118409583"/>
<dbReference type="Proteomes" id="UP000001554">
    <property type="component" value="Chromosome 2"/>
</dbReference>
<dbReference type="PROSITE" id="PS00420">
    <property type="entry name" value="SRCR_1"/>
    <property type="match status" value="1"/>
</dbReference>
<dbReference type="PROSITE" id="PS51412">
    <property type="entry name" value="MACPF_2"/>
    <property type="match status" value="1"/>
</dbReference>
<name>A0A9J7MGK2_BRAFL</name>
<dbReference type="PRINTS" id="PR00258">
    <property type="entry name" value="SPERACTRCPTR"/>
</dbReference>
<dbReference type="InterPro" id="IPR009030">
    <property type="entry name" value="Growth_fac_rcpt_cys_sf"/>
</dbReference>
<feature type="domain" description="SRCR" evidence="6">
    <location>
        <begin position="1155"/>
        <end position="1255"/>
    </location>
</feature>
<sequence length="1515" mass="164292">MWRGVLLLFLCGVTAYVTAAPAAPDPDGRPARGKRAIPAFVASAAKDVGAKVVSALGDRIAEGVVENHQEKVVSALEDYFSGQFDKADEEFDNVIGRSGNLLAAAQDVEQARVQVLHGRGSNTGDTFSPPSQEVRMTFEHRDENAEQDSSQLGGARAYPFGLGPIMMNGCFGTNYQEGDPCFEAFTPIENCANIIEGATFMGVGYDGRGEYSSESRKKSLVQRACETLQGYKDFHVPDQMTVQGVYDTDLELYTFSGVEEYRHYLEDKSAVTSAKGMFQQEMNKVQGHGGGGGAFGFVASAGGGQSKQTGSDSQTSNTQSNSLAGAQLTETSTETYISMLELNVFRYEIFLDSVRPQDLELGILRDFLTLPTSYFSIGADRAFQNFILRHGTHYITSAKLGGQLKMIKTKTATAEVSKESFAQAAQSDFKKVFSTFSAKQTMTKSSSWFHDHETKNEKQTSSGQETQDTASQSSNENQENINEMEFSNEVMMVQGGSQRIAGSITEQYTTSFGNSLKDWLESINEFPKAFEFTMQLISDLFDMNLDLLFPSGITDYGCFGRKSLSVDANGKQYYTQQVPHANGTGFSTEVRYCDFASQDELREGLLNRRLALKRAIAVYLEEGPFLSTDFAVPGGEPGCETAEMVVAGGPNWAAPDWQQMTSGQEFTVIFDMPSSIPNLLTAKAALNLKYLFNKWLPVREGVTPHLYDGRDNGNSGDLSRNKISVGGLVMTYDGATGLLSVTQEDFEASSAAIPDLPAWLNGMTIARAQHKSLLEEHSNQPTRGTRGAMPCNIKWSNFNRIDPTQGGKCVHFTAASAGNIYVVFAGVPRKQDTWLYLQISPDGVALYVAMQLEAAQFEQGSTGLGSDNLYQSYFVCITEDLQARKTTVQYGKTPDNEEQAHVWLDYQFSGIPTVHFYAFGSGTEDVKMMGVSQLDPFPEDLMVCREGTEQFGSRCVQVCHEECEGCRTTGSDDPRDCIACVNMTVPYPYLDGHEGDFECVADCPYTMTAPAGSSNCECIKQMADVSPAGVVTCVSECPLTHYDDNNICRRCSGFCEDVTDQGTRMCSGPELDQCENCLYRGTDGSCTHGCTPGEKAVEETGTGGSSLECYWEGIAPFCNPGSCDRGYQVATDRCGDGECCWTGNKIKCCTVTTDIRLVGGTGFLEGRVEVYHDGQWGTVCDDGWAIEDAHVVCRMLGFGDAQEATTQASFGQGSGQIWLDQVACSGTEASLAACTHNGWGLHDCDHHEDAGVVCTAPGSESREYISLGCWRDTDDRAIPTLEGTDPRLDGDYESRENPIEKCYQVALSRGFPVFALQNGGWCAGSADGLNTYDRYGPSTTCASDGEGGQRGNEVYKISDTGGTAGTFTCRPCQPGYRCVLGDQVEEICPAGTYSRADGTACNQCPPGEFSSTAGSTSCQQCQPGWYSLYSGSTSCQRCRAGTYSNTAGASWCRQCPSDSNSVAGSTSCQRCYWEGTSPACDPGSCDRGYQVATDRCGDGECCWGGNKIKCCYDVV</sequence>
<feature type="domain" description="MACPF" evidence="7">
    <location>
        <begin position="177"/>
        <end position="571"/>
    </location>
</feature>
<dbReference type="InterPro" id="IPR036772">
    <property type="entry name" value="SRCR-like_dom_sf"/>
</dbReference>
<feature type="disulfide bond" evidence="3">
    <location>
        <begin position="1193"/>
        <end position="1254"/>
    </location>
</feature>
<dbReference type="SMART" id="SM00261">
    <property type="entry name" value="FU"/>
    <property type="match status" value="2"/>
</dbReference>
<organism evidence="8 9">
    <name type="scientific">Branchiostoma floridae</name>
    <name type="common">Florida lancelet</name>
    <name type="synonym">Amphioxus</name>
    <dbReference type="NCBI Taxonomy" id="7739"/>
    <lineage>
        <taxon>Eukaryota</taxon>
        <taxon>Metazoa</taxon>
        <taxon>Chordata</taxon>
        <taxon>Cephalochordata</taxon>
        <taxon>Leptocardii</taxon>
        <taxon>Amphioxiformes</taxon>
        <taxon>Branchiostomatidae</taxon>
        <taxon>Branchiostoma</taxon>
    </lineage>
</organism>
<feature type="region of interest" description="Disordered" evidence="4">
    <location>
        <begin position="447"/>
        <end position="478"/>
    </location>
</feature>
<dbReference type="SMART" id="SM01411">
    <property type="entry name" value="Ephrin_rec_like"/>
    <property type="match status" value="2"/>
</dbReference>
<proteinExistence type="predicted"/>
<dbReference type="CDD" id="cd00064">
    <property type="entry name" value="FU"/>
    <property type="match status" value="1"/>
</dbReference>
<keyword evidence="2 3" id="KW-1015">Disulfide bond</keyword>
<dbReference type="PROSITE" id="PS50287">
    <property type="entry name" value="SRCR_2"/>
    <property type="match status" value="1"/>
</dbReference>
<evidence type="ECO:0000313" key="9">
    <source>
        <dbReference type="RefSeq" id="XP_035666591.1"/>
    </source>
</evidence>
<reference evidence="9" key="2">
    <citation type="submission" date="2025-08" db="UniProtKB">
        <authorList>
            <consortium name="RefSeq"/>
        </authorList>
    </citation>
    <scope>IDENTIFICATION</scope>
    <source>
        <strain evidence="9">S238N-H82</strain>
        <tissue evidence="9">Testes</tissue>
    </source>
</reference>
<dbReference type="SMART" id="SM00202">
    <property type="entry name" value="SR"/>
    <property type="match status" value="1"/>
</dbReference>
<dbReference type="InterPro" id="IPR001190">
    <property type="entry name" value="SRCR"/>
</dbReference>
<evidence type="ECO:0000259" key="6">
    <source>
        <dbReference type="PROSITE" id="PS50287"/>
    </source>
</evidence>
<dbReference type="SUPFAM" id="SSF57184">
    <property type="entry name" value="Growth factor receptor domain"/>
    <property type="match status" value="2"/>
</dbReference>
<evidence type="ECO:0000256" key="2">
    <source>
        <dbReference type="ARBA" id="ARBA00023157"/>
    </source>
</evidence>
<protein>
    <submittedName>
        <fullName evidence="9">Uncharacterized protein LOC118409583</fullName>
    </submittedName>
</protein>
<dbReference type="Gene3D" id="3.10.250.10">
    <property type="entry name" value="SRCR-like domain"/>
    <property type="match status" value="1"/>
</dbReference>
<dbReference type="InterPro" id="IPR020864">
    <property type="entry name" value="MACPF"/>
</dbReference>
<gene>
    <name evidence="9" type="primary">LOC118409583</name>
</gene>
<feature type="compositionally biased region" description="Low complexity" evidence="4">
    <location>
        <begin position="306"/>
        <end position="322"/>
    </location>
</feature>
<dbReference type="RefSeq" id="XP_035666591.1">
    <property type="nucleotide sequence ID" value="XM_035810698.1"/>
</dbReference>
<evidence type="ECO:0000313" key="8">
    <source>
        <dbReference type="Proteomes" id="UP000001554"/>
    </source>
</evidence>
<keyword evidence="8" id="KW-1185">Reference proteome</keyword>
<feature type="compositionally biased region" description="Basic and acidic residues" evidence="4">
    <location>
        <begin position="449"/>
        <end position="458"/>
    </location>
</feature>
<evidence type="ECO:0000256" key="1">
    <source>
        <dbReference type="ARBA" id="ARBA00022729"/>
    </source>
</evidence>
<dbReference type="OrthoDB" id="7357196at2759"/>
<dbReference type="InterPro" id="IPR006212">
    <property type="entry name" value="Furin_repeat"/>
</dbReference>
<evidence type="ECO:0000256" key="5">
    <source>
        <dbReference type="SAM" id="SignalP"/>
    </source>
</evidence>
<dbReference type="FunFam" id="3.10.250.10:FF:000001">
    <property type="entry name" value="Lysyl oxidase 4 isoform X1"/>
    <property type="match status" value="1"/>
</dbReference>
<dbReference type="SUPFAM" id="SSF56487">
    <property type="entry name" value="SRCR-like"/>
    <property type="match status" value="1"/>
</dbReference>